<evidence type="ECO:0000313" key="2">
    <source>
        <dbReference type="Proteomes" id="UP000278632"/>
    </source>
</evidence>
<dbReference type="Proteomes" id="UP000278632">
    <property type="component" value="Unassembled WGS sequence"/>
</dbReference>
<reference evidence="2" key="1">
    <citation type="submission" date="2018-05" db="EMBL/GenBank/DDBJ databases">
        <title>Genome Sequencing of selected type strains of the family Eggerthellaceae.</title>
        <authorList>
            <person name="Danylec N."/>
            <person name="Stoll D.A."/>
            <person name="Doetsch A."/>
            <person name="Huch M."/>
        </authorList>
    </citation>
    <scope>NUCLEOTIDE SEQUENCE [LARGE SCALE GENOMIC DNA]</scope>
    <source>
        <strain evidence="2">DSM 16106</strain>
    </source>
</reference>
<gene>
    <name evidence="1" type="ORF">DMP08_01260</name>
</gene>
<sequence length="149" mass="16528">MTEAFGSTPARSRFDGAPGVAMPALARPCTCGPVRSRARTLDSSRNVAVEGYVKTRPLTMGICDQAKRTTVFNAAFLYVPRTQHLEKNRTESKLGPINLRRPQAKQLSTSARYIVFHCGAHAYPLRFPPWRAHVRTLQIRFGKGSVSTL</sequence>
<keyword evidence="2" id="KW-1185">Reference proteome</keyword>
<protein>
    <submittedName>
        <fullName evidence="1">Uncharacterized protein</fullName>
    </submittedName>
</protein>
<dbReference type="EMBL" id="QICD01000001">
    <property type="protein sequence ID" value="RNL49105.1"/>
    <property type="molecule type" value="Genomic_DNA"/>
</dbReference>
<organism evidence="1 2">
    <name type="scientific">Paraeggerthella hongkongensis</name>
    <dbReference type="NCBI Taxonomy" id="230658"/>
    <lineage>
        <taxon>Bacteria</taxon>
        <taxon>Bacillati</taxon>
        <taxon>Actinomycetota</taxon>
        <taxon>Coriobacteriia</taxon>
        <taxon>Eggerthellales</taxon>
        <taxon>Eggerthellaceae</taxon>
        <taxon>Paraeggerthella</taxon>
    </lineage>
</organism>
<name>A0A3N0BL17_9ACTN</name>
<dbReference type="AlphaFoldDB" id="A0A3N0BL17"/>
<comment type="caution">
    <text evidence="1">The sequence shown here is derived from an EMBL/GenBank/DDBJ whole genome shotgun (WGS) entry which is preliminary data.</text>
</comment>
<evidence type="ECO:0000313" key="1">
    <source>
        <dbReference type="EMBL" id="RNL49105.1"/>
    </source>
</evidence>
<proteinExistence type="predicted"/>
<accession>A0A3N0BL17</accession>